<dbReference type="NCBIfam" id="TIGR02876">
    <property type="entry name" value="spore_yqfD"/>
    <property type="match status" value="1"/>
</dbReference>
<name>A0A1I6D436_9FIRM</name>
<proteinExistence type="predicted"/>
<feature type="transmembrane region" description="Helical" evidence="2">
    <location>
        <begin position="90"/>
        <end position="112"/>
    </location>
</feature>
<dbReference type="Proteomes" id="UP000199584">
    <property type="component" value="Unassembled WGS sequence"/>
</dbReference>
<dbReference type="PIRSF" id="PIRSF029895">
    <property type="entry name" value="SpoIV"/>
    <property type="match status" value="1"/>
</dbReference>
<keyword evidence="4" id="KW-1185">Reference proteome</keyword>
<feature type="region of interest" description="Disordered" evidence="1">
    <location>
        <begin position="227"/>
        <end position="254"/>
    </location>
</feature>
<feature type="region of interest" description="Disordered" evidence="1">
    <location>
        <begin position="411"/>
        <end position="433"/>
    </location>
</feature>
<evidence type="ECO:0000256" key="1">
    <source>
        <dbReference type="SAM" id="MobiDB-lite"/>
    </source>
</evidence>
<protein>
    <submittedName>
        <fullName evidence="3">Similar to stage IV sporulation protein</fullName>
    </submittedName>
</protein>
<keyword evidence="2" id="KW-0472">Membrane</keyword>
<dbReference type="Pfam" id="PF06898">
    <property type="entry name" value="YqfD"/>
    <property type="match status" value="1"/>
</dbReference>
<sequence>MLFKLLAYLGGFVTIAVSEDCLEKFLNMASTRGIYLWGIANAGRNRVELKVRLSSVQPLRHVARMTRCRFQIVERAGLPFFVGRMKRRKALLGGALFFVVVLYILSSFVWFVDVTGNRSIAREQVCKAARQAGLYRGVPKWSVDTAKVEETVLRQVPGLSWVGVYVDGTRVRIKLVEKVLPPDTGQEKPADVVAVKDGLIKEILVLNGQPRVSEGDTVTAGQVLISAAVPPPDPEENLEPGEEPSEEPEQTPEPVKYVHARGIVRARVWYEDYKEMPLVERGVRSTGREITKLCMKIGGKEIIFMGPRQIPYEHFEAQTNGKRLPAWRNISIPVEFITVKYHEAKPYVHRYSKAQARRLASERALADIRSRMPAGARILKKQVQVVETNEPEDIVRVKVLVEALEEIGKERPHVADRGGSGIVDGKRGSQGNN</sequence>
<gene>
    <name evidence="3" type="ORF">SAMN05660706_1056</name>
</gene>
<dbReference type="InterPro" id="IPR010690">
    <property type="entry name" value="YqfD"/>
</dbReference>
<accession>A0A1I6D436</accession>
<dbReference type="OrthoDB" id="1640349at2"/>
<organism evidence="3 4">
    <name type="scientific">Desulfoscipio geothermicus DSM 3669</name>
    <dbReference type="NCBI Taxonomy" id="1121426"/>
    <lineage>
        <taxon>Bacteria</taxon>
        <taxon>Bacillati</taxon>
        <taxon>Bacillota</taxon>
        <taxon>Clostridia</taxon>
        <taxon>Eubacteriales</taxon>
        <taxon>Desulfallaceae</taxon>
        <taxon>Desulfoscipio</taxon>
    </lineage>
</organism>
<keyword evidence="2" id="KW-1133">Transmembrane helix</keyword>
<dbReference type="STRING" id="39060.SAMN05660706_1056"/>
<evidence type="ECO:0000313" key="4">
    <source>
        <dbReference type="Proteomes" id="UP000199584"/>
    </source>
</evidence>
<evidence type="ECO:0000256" key="2">
    <source>
        <dbReference type="SAM" id="Phobius"/>
    </source>
</evidence>
<reference evidence="4" key="1">
    <citation type="submission" date="2016-10" db="EMBL/GenBank/DDBJ databases">
        <authorList>
            <person name="Varghese N."/>
            <person name="Submissions S."/>
        </authorList>
    </citation>
    <scope>NUCLEOTIDE SEQUENCE [LARGE SCALE GENOMIC DNA]</scope>
    <source>
        <strain evidence="4">DSM 3669</strain>
    </source>
</reference>
<feature type="compositionally biased region" description="Acidic residues" evidence="1">
    <location>
        <begin position="233"/>
        <end position="250"/>
    </location>
</feature>
<dbReference type="RefSeq" id="WP_092482191.1">
    <property type="nucleotide sequence ID" value="NZ_FOYM01000005.1"/>
</dbReference>
<evidence type="ECO:0000313" key="3">
    <source>
        <dbReference type="EMBL" id="SFR00092.1"/>
    </source>
</evidence>
<dbReference type="AlphaFoldDB" id="A0A1I6D436"/>
<keyword evidence="2" id="KW-0812">Transmembrane</keyword>
<dbReference type="EMBL" id="FOYM01000005">
    <property type="protein sequence ID" value="SFR00092.1"/>
    <property type="molecule type" value="Genomic_DNA"/>
</dbReference>